<dbReference type="AlphaFoldDB" id="A0A9X3S6S1"/>
<evidence type="ECO:0000313" key="1">
    <source>
        <dbReference type="EMBL" id="MDA0165406.1"/>
    </source>
</evidence>
<name>A0A9X3S6S1_9ACTN</name>
<protein>
    <submittedName>
        <fullName evidence="1">Uncharacterized protein</fullName>
    </submittedName>
</protein>
<organism evidence="1 2">
    <name type="scientific">Solirubrobacter ginsenosidimutans</name>
    <dbReference type="NCBI Taxonomy" id="490573"/>
    <lineage>
        <taxon>Bacteria</taxon>
        <taxon>Bacillati</taxon>
        <taxon>Actinomycetota</taxon>
        <taxon>Thermoleophilia</taxon>
        <taxon>Solirubrobacterales</taxon>
        <taxon>Solirubrobacteraceae</taxon>
        <taxon>Solirubrobacter</taxon>
    </lineage>
</organism>
<sequence>MIESCERWDEHRRRYALVHLAGHLGDELAVSAAGRADEFAAKLAALVTNAGYQRAHQDATADPAGLQQILRAALASIAASEHAVALSPLVQVALAQESFRREWLRPDSIFALAEQGSLREAERRLAMFQADDHWAQAIRLLIAWLAPADERDRADELRTRVRAELQPDLLLSLLHDQVHAVLGGPVVGPAGLPAPPSLEVSQEIVSRLGGATANESHISGFEPLEASGRPGTTPEYLAELQGPILVATAAHDWVAGGALLDEYIAIHAANPYAEYRNRSLWALLGAVLRHPDSYRARDLARTIATAALGRSAIVFQEGLAIAVDARRGVELRDREQEALGRTEVLAALRWRSDSWGSHQRRLAALAEAYCVALRKPHEAQALLARGTQLPSGFAGFQAPVSLTLAESNALCGGPVAPALDAALTAAHNIQEPPFCARTTARVNAMRHRWWPGPTDFEPIVDRLIADSLTAEFSPIHIVGEVYRHRGAGERLDIPDAMRTADTLPALAEFVYRTTPSAIRRLNQNLPVDRALERDSEVSVPDSRFIPQLAARLAAGILAQTGRSPLARARLIRRLVPFAAENPTALDTILSRLVLAAPDGDFEALAPLAADAAAQMDEPDPSLAREF</sequence>
<proteinExistence type="predicted"/>
<accession>A0A9X3S6S1</accession>
<comment type="caution">
    <text evidence="1">The sequence shown here is derived from an EMBL/GenBank/DDBJ whole genome shotgun (WGS) entry which is preliminary data.</text>
</comment>
<dbReference type="EMBL" id="JAPDOD010000046">
    <property type="protein sequence ID" value="MDA0165406.1"/>
    <property type="molecule type" value="Genomic_DNA"/>
</dbReference>
<dbReference type="RefSeq" id="WP_270044664.1">
    <property type="nucleotide sequence ID" value="NZ_JAPDOD010000046.1"/>
</dbReference>
<reference evidence="1" key="1">
    <citation type="submission" date="2022-10" db="EMBL/GenBank/DDBJ databases">
        <title>The WGS of Solirubrobacter ginsenosidimutans DSM 21036.</title>
        <authorList>
            <person name="Jiang Z."/>
        </authorList>
    </citation>
    <scope>NUCLEOTIDE SEQUENCE</scope>
    <source>
        <strain evidence="1">DSM 21036</strain>
    </source>
</reference>
<gene>
    <name evidence="1" type="ORF">OM076_34370</name>
</gene>
<evidence type="ECO:0000313" key="2">
    <source>
        <dbReference type="Proteomes" id="UP001149140"/>
    </source>
</evidence>
<keyword evidence="2" id="KW-1185">Reference proteome</keyword>
<dbReference type="Proteomes" id="UP001149140">
    <property type="component" value="Unassembled WGS sequence"/>
</dbReference>